<comment type="caution">
    <text evidence="2">The sequence shown here is derived from an EMBL/GenBank/DDBJ whole genome shotgun (WGS) entry which is preliminary data.</text>
</comment>
<evidence type="ECO:0008006" key="4">
    <source>
        <dbReference type="Google" id="ProtNLM"/>
    </source>
</evidence>
<proteinExistence type="predicted"/>
<dbReference type="PANTHER" id="PTHR34222">
    <property type="entry name" value="GAG_PRE-INTEGRS DOMAIN-CONTAINING PROTEIN"/>
    <property type="match status" value="1"/>
</dbReference>
<accession>A0ABQ5ANF8</accession>
<gene>
    <name evidence="2" type="ORF">Tco_0838667</name>
</gene>
<evidence type="ECO:0000256" key="1">
    <source>
        <dbReference type="SAM" id="MobiDB-lite"/>
    </source>
</evidence>
<dbReference type="EMBL" id="BQNB010012491">
    <property type="protein sequence ID" value="GJT04205.1"/>
    <property type="molecule type" value="Genomic_DNA"/>
</dbReference>
<name>A0ABQ5ANF8_9ASTR</name>
<protein>
    <recommendedName>
        <fullName evidence="4">GAG-pre-integrase domain-containing protein</fullName>
    </recommendedName>
</protein>
<feature type="region of interest" description="Disordered" evidence="1">
    <location>
        <begin position="278"/>
        <end position="342"/>
    </location>
</feature>
<reference evidence="2" key="1">
    <citation type="journal article" date="2022" name="Int. J. Mol. Sci.">
        <title>Draft Genome of Tanacetum Coccineum: Genomic Comparison of Closely Related Tanacetum-Family Plants.</title>
        <authorList>
            <person name="Yamashiro T."/>
            <person name="Shiraishi A."/>
            <person name="Nakayama K."/>
            <person name="Satake H."/>
        </authorList>
    </citation>
    <scope>NUCLEOTIDE SEQUENCE</scope>
</reference>
<dbReference type="PANTHER" id="PTHR34222:SF99">
    <property type="entry name" value="PROTEIN, PUTATIVE-RELATED"/>
    <property type="match status" value="1"/>
</dbReference>
<feature type="compositionally biased region" description="Polar residues" evidence="1">
    <location>
        <begin position="311"/>
        <end position="323"/>
    </location>
</feature>
<evidence type="ECO:0000313" key="3">
    <source>
        <dbReference type="Proteomes" id="UP001151760"/>
    </source>
</evidence>
<evidence type="ECO:0000313" key="2">
    <source>
        <dbReference type="EMBL" id="GJT04205.1"/>
    </source>
</evidence>
<keyword evidence="3" id="KW-1185">Reference proteome</keyword>
<reference evidence="2" key="2">
    <citation type="submission" date="2022-01" db="EMBL/GenBank/DDBJ databases">
        <authorList>
            <person name="Yamashiro T."/>
            <person name="Shiraishi A."/>
            <person name="Satake H."/>
            <person name="Nakayama K."/>
        </authorList>
    </citation>
    <scope>NUCLEOTIDE SEQUENCE</scope>
</reference>
<sequence>MFYQEATDVLVDFVFSSNAKLMWDELAETYDKIDGEYDTMVQLHVCTCEGSSSYNDHAQLLKLMKFVMGLDDVYAPIRCTLLTTEPLPIVNESFSLSSGGLPHTFTSDQYQRLMSLLSDSDVSHLDISVAHPNGTKAKVNQIRSCKLNDNLVIHDVLVVPEYQVGTDSEKYGLYFFKSRRTLWHNRLGHPTDQVLSVLKNDIDLKRDFSSEPCDVLVDRVLIKKSYKLYSLDSKQVLFARDVKFYETVYPFKNNSLTKEYLIESNGINNLNFFDVQRSNDPNDDVRVNSEGGGTNPSSVEPAVESDDADQCPNTEPSASTSNESFDKSGSKSSYDVNFEMPW</sequence>
<dbReference type="Proteomes" id="UP001151760">
    <property type="component" value="Unassembled WGS sequence"/>
</dbReference>
<organism evidence="2 3">
    <name type="scientific">Tanacetum coccineum</name>
    <dbReference type="NCBI Taxonomy" id="301880"/>
    <lineage>
        <taxon>Eukaryota</taxon>
        <taxon>Viridiplantae</taxon>
        <taxon>Streptophyta</taxon>
        <taxon>Embryophyta</taxon>
        <taxon>Tracheophyta</taxon>
        <taxon>Spermatophyta</taxon>
        <taxon>Magnoliopsida</taxon>
        <taxon>eudicotyledons</taxon>
        <taxon>Gunneridae</taxon>
        <taxon>Pentapetalae</taxon>
        <taxon>asterids</taxon>
        <taxon>campanulids</taxon>
        <taxon>Asterales</taxon>
        <taxon>Asteraceae</taxon>
        <taxon>Asteroideae</taxon>
        <taxon>Anthemideae</taxon>
        <taxon>Anthemidinae</taxon>
        <taxon>Tanacetum</taxon>
    </lineage>
</organism>